<accession>A0A2G8LPG7</accession>
<proteinExistence type="inferred from homology"/>
<keyword evidence="3" id="KW-0342">GTP-binding</keyword>
<evidence type="ECO:0000313" key="6">
    <source>
        <dbReference type="EMBL" id="PIK62137.1"/>
    </source>
</evidence>
<dbReference type="EMBL" id="MRZV01000017">
    <property type="protein sequence ID" value="PIK62137.1"/>
    <property type="molecule type" value="Genomic_DNA"/>
</dbReference>
<reference evidence="6 7" key="1">
    <citation type="journal article" date="2017" name="PLoS Biol.">
        <title>The sea cucumber genome provides insights into morphological evolution and visceral regeneration.</title>
        <authorList>
            <person name="Zhang X."/>
            <person name="Sun L."/>
            <person name="Yuan J."/>
            <person name="Sun Y."/>
            <person name="Gao Y."/>
            <person name="Zhang L."/>
            <person name="Li S."/>
            <person name="Dai H."/>
            <person name="Hamel J.F."/>
            <person name="Liu C."/>
            <person name="Yu Y."/>
            <person name="Liu S."/>
            <person name="Lin W."/>
            <person name="Guo K."/>
            <person name="Jin S."/>
            <person name="Xu P."/>
            <person name="Storey K.B."/>
            <person name="Huan P."/>
            <person name="Zhang T."/>
            <person name="Zhou Y."/>
            <person name="Zhang J."/>
            <person name="Lin C."/>
            <person name="Li X."/>
            <person name="Xing L."/>
            <person name="Huo D."/>
            <person name="Sun M."/>
            <person name="Wang L."/>
            <person name="Mercier A."/>
            <person name="Li F."/>
            <person name="Yang H."/>
            <person name="Xiang J."/>
        </authorList>
    </citation>
    <scope>NUCLEOTIDE SEQUENCE [LARGE SCALE GENOMIC DNA]</scope>
    <source>
        <strain evidence="6">Shaxun</strain>
        <tissue evidence="6">Muscle</tissue>
    </source>
</reference>
<keyword evidence="4" id="KW-0472">Membrane</keyword>
<dbReference type="Pfam" id="PF04548">
    <property type="entry name" value="AIG1"/>
    <property type="match status" value="1"/>
</dbReference>
<feature type="domain" description="AIG1-type G" evidence="5">
    <location>
        <begin position="13"/>
        <end position="225"/>
    </location>
</feature>
<evidence type="ECO:0000259" key="5">
    <source>
        <dbReference type="PROSITE" id="PS51720"/>
    </source>
</evidence>
<sequence>MANYTYQRPLSTVRDYGIVLTGKTGCGKSSTGNSILGRKAFKSDASAKSVTPVASYATSEYGDRTLAVVDKPGVHDNDRSDSIVQQENARTAFLLREGVHCFIICMNASESRVTKETKQFLDAVKVSGHVDFFDYCMLVYTKPESALCDMSLNTFLEKQKENADMKSFLGKIGDRVLAVNNKATDKREKTRNKDAIIAMVDKVIENNMIKCQPIAFTNDTFKKAKELREKVVSVVKRENCHPSLVNAVIETVIWFSKWGTIAEEKFVEKVIDILCKSEQCENEGTKLVFRNDDEVITVPVVDCETHIKMIYKEIQLSIGKLYKLLGTILKYKKTYVVTSGALATGAGLLAGMTGIGAVGAILGVPAVIAYGIGGKMS</sequence>
<keyword evidence="4" id="KW-1133">Transmembrane helix</keyword>
<dbReference type="SUPFAM" id="SSF52540">
    <property type="entry name" value="P-loop containing nucleoside triphosphate hydrolases"/>
    <property type="match status" value="1"/>
</dbReference>
<keyword evidence="4" id="KW-0812">Transmembrane</keyword>
<dbReference type="InterPro" id="IPR027417">
    <property type="entry name" value="P-loop_NTPase"/>
</dbReference>
<feature type="transmembrane region" description="Helical" evidence="4">
    <location>
        <begin position="348"/>
        <end position="372"/>
    </location>
</feature>
<comment type="caution">
    <text evidence="6">The sequence shown here is derived from an EMBL/GenBank/DDBJ whole genome shotgun (WGS) entry which is preliminary data.</text>
</comment>
<dbReference type="STRING" id="307972.A0A2G8LPG7"/>
<dbReference type="Proteomes" id="UP000230750">
    <property type="component" value="Unassembled WGS sequence"/>
</dbReference>
<keyword evidence="7" id="KW-1185">Reference proteome</keyword>
<dbReference type="OrthoDB" id="8444937at2759"/>
<dbReference type="AlphaFoldDB" id="A0A2G8LPG7"/>
<evidence type="ECO:0000256" key="1">
    <source>
        <dbReference type="ARBA" id="ARBA00008535"/>
    </source>
</evidence>
<dbReference type="GO" id="GO:0005525">
    <property type="term" value="F:GTP binding"/>
    <property type="evidence" value="ECO:0007669"/>
    <property type="project" value="UniProtKB-KW"/>
</dbReference>
<dbReference type="InterPro" id="IPR006703">
    <property type="entry name" value="G_AIG1"/>
</dbReference>
<organism evidence="6 7">
    <name type="scientific">Stichopus japonicus</name>
    <name type="common">Sea cucumber</name>
    <dbReference type="NCBI Taxonomy" id="307972"/>
    <lineage>
        <taxon>Eukaryota</taxon>
        <taxon>Metazoa</taxon>
        <taxon>Echinodermata</taxon>
        <taxon>Eleutherozoa</taxon>
        <taxon>Echinozoa</taxon>
        <taxon>Holothuroidea</taxon>
        <taxon>Aspidochirotacea</taxon>
        <taxon>Aspidochirotida</taxon>
        <taxon>Stichopodidae</taxon>
        <taxon>Apostichopus</taxon>
    </lineage>
</organism>
<dbReference type="PANTHER" id="PTHR10903">
    <property type="entry name" value="GTPASE, IMAP FAMILY MEMBER-RELATED"/>
    <property type="match status" value="1"/>
</dbReference>
<evidence type="ECO:0000256" key="4">
    <source>
        <dbReference type="SAM" id="Phobius"/>
    </source>
</evidence>
<name>A0A2G8LPG7_STIJA</name>
<dbReference type="InterPro" id="IPR045058">
    <property type="entry name" value="GIMA/IAN/Toc"/>
</dbReference>
<keyword evidence="2" id="KW-0547">Nucleotide-binding</keyword>
<dbReference type="PANTHER" id="PTHR10903:SF184">
    <property type="entry name" value="GTP-BINDING PROTEIN A"/>
    <property type="match status" value="1"/>
</dbReference>
<evidence type="ECO:0000256" key="3">
    <source>
        <dbReference type="ARBA" id="ARBA00023134"/>
    </source>
</evidence>
<comment type="similarity">
    <text evidence="1">Belongs to the TRAFAC class TrmE-Era-EngA-EngB-Septin-like GTPase superfamily. AIG1/Toc34/Toc159-like paraseptin GTPase family. IAN subfamily.</text>
</comment>
<gene>
    <name evidence="6" type="ORF">BSL78_00859</name>
</gene>
<protein>
    <recommendedName>
        <fullName evidence="5">AIG1-type G domain-containing protein</fullName>
    </recommendedName>
</protein>
<dbReference type="PROSITE" id="PS51720">
    <property type="entry name" value="G_AIG1"/>
    <property type="match status" value="1"/>
</dbReference>
<dbReference type="Gene3D" id="3.40.50.300">
    <property type="entry name" value="P-loop containing nucleotide triphosphate hydrolases"/>
    <property type="match status" value="1"/>
</dbReference>
<evidence type="ECO:0000256" key="2">
    <source>
        <dbReference type="ARBA" id="ARBA00022741"/>
    </source>
</evidence>
<evidence type="ECO:0000313" key="7">
    <source>
        <dbReference type="Proteomes" id="UP000230750"/>
    </source>
</evidence>